<accession>A0A1H6QMS2</accession>
<dbReference type="EMBL" id="FNYH01000001">
    <property type="protein sequence ID" value="SEI40302.1"/>
    <property type="molecule type" value="Genomic_DNA"/>
</dbReference>
<dbReference type="OrthoDB" id="5767011at2"/>
<proteinExistence type="predicted"/>
<evidence type="ECO:0000256" key="1">
    <source>
        <dbReference type="SAM" id="MobiDB-lite"/>
    </source>
</evidence>
<dbReference type="Proteomes" id="UP000242999">
    <property type="component" value="Unassembled WGS sequence"/>
</dbReference>
<keyword evidence="3" id="KW-1185">Reference proteome</keyword>
<dbReference type="InterPro" id="IPR007922">
    <property type="entry name" value="DciA-like"/>
</dbReference>
<organism evidence="2 3">
    <name type="scientific">Allopseudospirillum japonicum</name>
    <dbReference type="NCBI Taxonomy" id="64971"/>
    <lineage>
        <taxon>Bacteria</taxon>
        <taxon>Pseudomonadati</taxon>
        <taxon>Pseudomonadota</taxon>
        <taxon>Gammaproteobacteria</taxon>
        <taxon>Oceanospirillales</taxon>
        <taxon>Oceanospirillaceae</taxon>
        <taxon>Allopseudospirillum</taxon>
    </lineage>
</organism>
<feature type="region of interest" description="Disordered" evidence="1">
    <location>
        <begin position="1"/>
        <end position="20"/>
    </location>
</feature>
<gene>
    <name evidence="2" type="ORF">SAMN05421831_101307</name>
</gene>
<dbReference type="RefSeq" id="WP_093308182.1">
    <property type="nucleotide sequence ID" value="NZ_FNYH01000001.1"/>
</dbReference>
<evidence type="ECO:0008006" key="4">
    <source>
        <dbReference type="Google" id="ProtNLM"/>
    </source>
</evidence>
<feature type="compositionally biased region" description="Polar residues" evidence="1">
    <location>
        <begin position="1"/>
        <end position="12"/>
    </location>
</feature>
<name>A0A1H6QMS2_9GAMM</name>
<sequence length="187" mass="20519">MTLATHSKNLCTHPSRARSHQRYPSLYQTLAQQAQQGTAESGQDAALNQMLAHAYRLQEIQKVLRKILPANLKDVCQVANLEDNCLTLFLSKAAALPLLRRCAFNVSAQLAQAGLIQATARLQFKIRPSIKPTQAKLPPQPKNLSVCAQASLHQMHTQAQDPVLKEALARILERAQASKGEPKETGA</sequence>
<reference evidence="3" key="1">
    <citation type="submission" date="2016-10" db="EMBL/GenBank/DDBJ databases">
        <authorList>
            <person name="Varghese N."/>
            <person name="Submissions S."/>
        </authorList>
    </citation>
    <scope>NUCLEOTIDE SEQUENCE [LARGE SCALE GENOMIC DNA]</scope>
    <source>
        <strain evidence="3">DSM 7165</strain>
    </source>
</reference>
<protein>
    <recommendedName>
        <fullName evidence="4">DUF721 domain-containing protein</fullName>
    </recommendedName>
</protein>
<dbReference type="AlphaFoldDB" id="A0A1H6QMS2"/>
<dbReference type="Pfam" id="PF05258">
    <property type="entry name" value="DciA"/>
    <property type="match status" value="1"/>
</dbReference>
<evidence type="ECO:0000313" key="2">
    <source>
        <dbReference type="EMBL" id="SEI40302.1"/>
    </source>
</evidence>
<evidence type="ECO:0000313" key="3">
    <source>
        <dbReference type="Proteomes" id="UP000242999"/>
    </source>
</evidence>